<keyword evidence="2" id="KW-0540">Nuclease</keyword>
<keyword evidence="2" id="KW-0378">Hydrolase</keyword>
<comment type="caution">
    <text evidence="2">The sequence shown here is derived from an EMBL/GenBank/DDBJ whole genome shotgun (WGS) entry which is preliminary data.</text>
</comment>
<protein>
    <submittedName>
        <fullName evidence="2">Endonuclease/exonuclease/phosphatase family protein</fullName>
    </submittedName>
</protein>
<dbReference type="SUPFAM" id="SSF56219">
    <property type="entry name" value="DNase I-like"/>
    <property type="match status" value="1"/>
</dbReference>
<dbReference type="RefSeq" id="WP_281488950.1">
    <property type="nucleotide sequence ID" value="NZ_JASATX010000003.1"/>
</dbReference>
<keyword evidence="2" id="KW-0255">Endonuclease</keyword>
<dbReference type="AlphaFoldDB" id="A0AAW6T9X2"/>
<dbReference type="Proteomes" id="UP001321506">
    <property type="component" value="Unassembled WGS sequence"/>
</dbReference>
<organism evidence="2 3">
    <name type="scientific">Ruicaihuangia caeni</name>
    <dbReference type="NCBI Taxonomy" id="3042517"/>
    <lineage>
        <taxon>Bacteria</taxon>
        <taxon>Bacillati</taxon>
        <taxon>Actinomycetota</taxon>
        <taxon>Actinomycetes</taxon>
        <taxon>Micrococcales</taxon>
        <taxon>Microbacteriaceae</taxon>
        <taxon>Ruicaihuangia</taxon>
    </lineage>
</organism>
<dbReference type="PANTHER" id="PTHR12121:SF36">
    <property type="entry name" value="ENDONUCLEASE_EXONUCLEASE_PHOSPHATASE DOMAIN-CONTAINING PROTEIN"/>
    <property type="match status" value="1"/>
</dbReference>
<reference evidence="2 3" key="1">
    <citation type="submission" date="2023-04" db="EMBL/GenBank/DDBJ databases">
        <title>Klugiella caeni sp. nov. isolated from the sludge of biochemical tank.</title>
        <authorList>
            <person name="Geng K."/>
        </authorList>
    </citation>
    <scope>NUCLEOTIDE SEQUENCE [LARGE SCALE GENOMIC DNA]</scope>
    <source>
        <strain evidence="2 3">YN-L-19</strain>
    </source>
</reference>
<accession>A0AAW6T9X2</accession>
<dbReference type="Pfam" id="PF03372">
    <property type="entry name" value="Exo_endo_phos"/>
    <property type="match status" value="1"/>
</dbReference>
<keyword evidence="3" id="KW-1185">Reference proteome</keyword>
<dbReference type="GO" id="GO:0004519">
    <property type="term" value="F:endonuclease activity"/>
    <property type="evidence" value="ECO:0007669"/>
    <property type="project" value="UniProtKB-KW"/>
</dbReference>
<dbReference type="InterPro" id="IPR050410">
    <property type="entry name" value="CCR4/nocturin_mRNA_transcr"/>
</dbReference>
<dbReference type="CDD" id="cd09083">
    <property type="entry name" value="EEP-1"/>
    <property type="match status" value="1"/>
</dbReference>
<dbReference type="InterPro" id="IPR036691">
    <property type="entry name" value="Endo/exonu/phosph_ase_sf"/>
</dbReference>
<feature type="domain" description="Endonuclease/exonuclease/phosphatase" evidence="1">
    <location>
        <begin position="18"/>
        <end position="268"/>
    </location>
</feature>
<dbReference type="InterPro" id="IPR005135">
    <property type="entry name" value="Endo/exonuclease/phosphatase"/>
</dbReference>
<name>A0AAW6T9X2_9MICO</name>
<dbReference type="GO" id="GO:0000175">
    <property type="term" value="F:3'-5'-RNA exonuclease activity"/>
    <property type="evidence" value="ECO:0007669"/>
    <property type="project" value="TreeGrafter"/>
</dbReference>
<evidence type="ECO:0000313" key="3">
    <source>
        <dbReference type="Proteomes" id="UP001321506"/>
    </source>
</evidence>
<proteinExistence type="predicted"/>
<dbReference type="EMBL" id="JASATX010000003">
    <property type="protein sequence ID" value="MDI2099169.1"/>
    <property type="molecule type" value="Genomic_DNA"/>
</dbReference>
<evidence type="ECO:0000313" key="2">
    <source>
        <dbReference type="EMBL" id="MDI2099169.1"/>
    </source>
</evidence>
<evidence type="ECO:0000259" key="1">
    <source>
        <dbReference type="Pfam" id="PF03372"/>
    </source>
</evidence>
<gene>
    <name evidence="2" type="ORF">QF206_09375</name>
</gene>
<sequence>MTDAALIGPVDPPGLHVMTYNIRRRFPALRPRSPDAWNTRKHLLKRLLTTERPTLLGTQEALADQAHFVAEVLGSDFGSVGHGRNADGGGERCPIYFDTRRLELNEWKQSALSATPDIPGSRSWGNRIPRVVVAADFTDRSTGRRVFAFNTHFDHISRRSKLHSARMITRLAAEARKRDPDAAIVVTGDVNAGSASAAHQRLTARGLLRDCWTAAEHRLTPQWGTYSHYRRPRQDGRRIDVILVGPGLRVLRAGINAARFDGAAASDHEPVQAVLLLQPQTPPSEGSNLDS</sequence>
<dbReference type="Gene3D" id="3.60.10.10">
    <property type="entry name" value="Endonuclease/exonuclease/phosphatase"/>
    <property type="match status" value="1"/>
</dbReference>
<dbReference type="PANTHER" id="PTHR12121">
    <property type="entry name" value="CARBON CATABOLITE REPRESSOR PROTEIN 4"/>
    <property type="match status" value="1"/>
</dbReference>